<evidence type="ECO:0000313" key="4">
    <source>
        <dbReference type="Proteomes" id="UP000216451"/>
    </source>
</evidence>
<evidence type="ECO:0000313" key="3">
    <source>
        <dbReference type="EMBL" id="OZG65546.1"/>
    </source>
</evidence>
<accession>A0A261G3G4</accession>
<dbReference type="Pfam" id="PF24201">
    <property type="entry name" value="DUF7426"/>
    <property type="match status" value="1"/>
</dbReference>
<dbReference type="EMBL" id="MWXA01000008">
    <property type="protein sequence ID" value="OZG65546.1"/>
    <property type="molecule type" value="Genomic_DNA"/>
</dbReference>
<evidence type="ECO:0000256" key="1">
    <source>
        <dbReference type="SAM" id="MobiDB-lite"/>
    </source>
</evidence>
<feature type="region of interest" description="Disordered" evidence="1">
    <location>
        <begin position="111"/>
        <end position="142"/>
    </location>
</feature>
<proteinExistence type="predicted"/>
<dbReference type="InterPro" id="IPR055849">
    <property type="entry name" value="DUF7426"/>
</dbReference>
<dbReference type="AlphaFoldDB" id="A0A261G3G4"/>
<feature type="compositionally biased region" description="Polar residues" evidence="1">
    <location>
        <begin position="122"/>
        <end position="133"/>
    </location>
</feature>
<evidence type="ECO:0000259" key="2">
    <source>
        <dbReference type="Pfam" id="PF24201"/>
    </source>
</evidence>
<sequence length="142" mass="15541">MAFTDFQDIAPEPLTLPINGKTYTVQPVSAADGLKAWKWIRESKKQDGSVATVEDVSTLLLGDTNKQLIKDHVSFQALNRVYQTVLADFTNGRKVAETIWETGGNPKAIAQIQSVRPDEADTTPTPDSTNGTKISPKKPTQE</sequence>
<reference evidence="3 4" key="1">
    <citation type="journal article" date="2017" name="BMC Genomics">
        <title>Comparative genomic and phylogenomic analyses of the Bifidobacteriaceae family.</title>
        <authorList>
            <person name="Lugli G.A."/>
            <person name="Milani C."/>
            <person name="Turroni F."/>
            <person name="Duranti S."/>
            <person name="Mancabelli L."/>
            <person name="Mangifesta M."/>
            <person name="Ferrario C."/>
            <person name="Modesto M."/>
            <person name="Mattarelli P."/>
            <person name="Jiri K."/>
            <person name="van Sinderen D."/>
            <person name="Ventura M."/>
        </authorList>
    </citation>
    <scope>NUCLEOTIDE SEQUENCE [LARGE SCALE GENOMIC DNA]</scope>
    <source>
        <strain evidence="3 4">LMG 28769</strain>
    </source>
</reference>
<dbReference type="RefSeq" id="WP_094694778.1">
    <property type="nucleotide sequence ID" value="NZ_JBDNSV010000003.1"/>
</dbReference>
<dbReference type="GeneID" id="98296383"/>
<dbReference type="Proteomes" id="UP000216451">
    <property type="component" value="Unassembled WGS sequence"/>
</dbReference>
<keyword evidence="4" id="KW-1185">Reference proteome</keyword>
<protein>
    <recommendedName>
        <fullName evidence="2">DUF7426 domain-containing protein</fullName>
    </recommendedName>
</protein>
<gene>
    <name evidence="3" type="ORF">BAQU_1729</name>
</gene>
<organism evidence="3 4">
    <name type="scientific">Bifidobacterium aquikefiri</name>
    <dbReference type="NCBI Taxonomy" id="1653207"/>
    <lineage>
        <taxon>Bacteria</taxon>
        <taxon>Bacillati</taxon>
        <taxon>Actinomycetota</taxon>
        <taxon>Actinomycetes</taxon>
        <taxon>Bifidobacteriales</taxon>
        <taxon>Bifidobacteriaceae</taxon>
        <taxon>Bifidobacterium</taxon>
    </lineage>
</organism>
<feature type="domain" description="DUF7426" evidence="2">
    <location>
        <begin position="5"/>
        <end position="130"/>
    </location>
</feature>
<dbReference type="OrthoDB" id="3622864at2"/>
<comment type="caution">
    <text evidence="3">The sequence shown here is derived from an EMBL/GenBank/DDBJ whole genome shotgun (WGS) entry which is preliminary data.</text>
</comment>
<name>A0A261G3G4_9BIFI</name>